<gene>
    <name evidence="1" type="ORF">NDU88_002380</name>
</gene>
<sequence length="88" mass="9462">MAAERVQRALELLQEAGHMDPILGGALKNLRPARKVSGGVSAAMWACLPPQQAQSAGAQTRQEHLDLAFIGRACGALEEEWPAEWKNG</sequence>
<evidence type="ECO:0000313" key="1">
    <source>
        <dbReference type="EMBL" id="KAJ1185588.1"/>
    </source>
</evidence>
<dbReference type="Proteomes" id="UP001066276">
    <property type="component" value="Chromosome 3_1"/>
</dbReference>
<keyword evidence="2" id="KW-1185">Reference proteome</keyword>
<proteinExistence type="predicted"/>
<organism evidence="1 2">
    <name type="scientific">Pleurodeles waltl</name>
    <name type="common">Iberian ribbed newt</name>
    <dbReference type="NCBI Taxonomy" id="8319"/>
    <lineage>
        <taxon>Eukaryota</taxon>
        <taxon>Metazoa</taxon>
        <taxon>Chordata</taxon>
        <taxon>Craniata</taxon>
        <taxon>Vertebrata</taxon>
        <taxon>Euteleostomi</taxon>
        <taxon>Amphibia</taxon>
        <taxon>Batrachia</taxon>
        <taxon>Caudata</taxon>
        <taxon>Salamandroidea</taxon>
        <taxon>Salamandridae</taxon>
        <taxon>Pleurodelinae</taxon>
        <taxon>Pleurodeles</taxon>
    </lineage>
</organism>
<comment type="caution">
    <text evidence="1">The sequence shown here is derived from an EMBL/GenBank/DDBJ whole genome shotgun (WGS) entry which is preliminary data.</text>
</comment>
<reference evidence="1" key="1">
    <citation type="journal article" date="2022" name="bioRxiv">
        <title>Sequencing and chromosome-scale assembly of the giantPleurodeles waltlgenome.</title>
        <authorList>
            <person name="Brown T."/>
            <person name="Elewa A."/>
            <person name="Iarovenko S."/>
            <person name="Subramanian E."/>
            <person name="Araus A.J."/>
            <person name="Petzold A."/>
            <person name="Susuki M."/>
            <person name="Suzuki K.-i.T."/>
            <person name="Hayashi T."/>
            <person name="Toyoda A."/>
            <person name="Oliveira C."/>
            <person name="Osipova E."/>
            <person name="Leigh N.D."/>
            <person name="Simon A."/>
            <person name="Yun M.H."/>
        </authorList>
    </citation>
    <scope>NUCLEOTIDE SEQUENCE</scope>
    <source>
        <strain evidence="1">20211129_DDA</strain>
        <tissue evidence="1">Liver</tissue>
    </source>
</reference>
<evidence type="ECO:0000313" key="2">
    <source>
        <dbReference type="Proteomes" id="UP001066276"/>
    </source>
</evidence>
<dbReference type="AlphaFoldDB" id="A0AAV7UCZ9"/>
<accession>A0AAV7UCZ9</accession>
<name>A0AAV7UCZ9_PLEWA</name>
<dbReference type="EMBL" id="JANPWB010000005">
    <property type="protein sequence ID" value="KAJ1185588.1"/>
    <property type="molecule type" value="Genomic_DNA"/>
</dbReference>
<protein>
    <submittedName>
        <fullName evidence="1">Uncharacterized protein</fullName>
    </submittedName>
</protein>